<feature type="region of interest" description="Disordered" evidence="1">
    <location>
        <begin position="1"/>
        <end position="131"/>
    </location>
</feature>
<gene>
    <name evidence="2" type="ORF">FSB76_30940</name>
</gene>
<dbReference type="AlphaFoldDB" id="A0A5B8W9B4"/>
<sequence>MNMHNETWENQDSDYQNTGSDSVNNNAYNANRDLEDDGDDLDEEFDVTDEYPNETPEERKTRTEGVGSHSQAEVDQPTKSADTSYSEQTDVTPPNRKEFPSVGPAKTDFASRPQGRTTGRMVGHEPGTEGI</sequence>
<feature type="compositionally biased region" description="Acidic residues" evidence="1">
    <location>
        <begin position="34"/>
        <end position="52"/>
    </location>
</feature>
<dbReference type="EMBL" id="CP042437">
    <property type="protein sequence ID" value="QEC80159.1"/>
    <property type="molecule type" value="Genomic_DNA"/>
</dbReference>
<keyword evidence="3" id="KW-1185">Reference proteome</keyword>
<evidence type="ECO:0000256" key="1">
    <source>
        <dbReference type="SAM" id="MobiDB-lite"/>
    </source>
</evidence>
<evidence type="ECO:0000313" key="3">
    <source>
        <dbReference type="Proteomes" id="UP000321362"/>
    </source>
</evidence>
<dbReference type="KEGG" id="mgk:FSB76_30940"/>
<dbReference type="RefSeq" id="WP_147060443.1">
    <property type="nucleotide sequence ID" value="NZ_CP042437.1"/>
</dbReference>
<proteinExistence type="predicted"/>
<accession>A0A5B8W9B4</accession>
<reference evidence="2 3" key="1">
    <citation type="journal article" date="2013" name="J. Microbiol.">
        <title>Mucilaginibacter ginsenosidivorax sp. nov., with ginsenoside converting activity isolated from sediment.</title>
        <authorList>
            <person name="Kim J.K."/>
            <person name="Choi T.E."/>
            <person name="Liu Q.M."/>
            <person name="Park H.Y."/>
            <person name="Yi T.H."/>
            <person name="Yoon M.H."/>
            <person name="Kim S.C."/>
            <person name="Im W.T."/>
        </authorList>
    </citation>
    <scope>NUCLEOTIDE SEQUENCE [LARGE SCALE GENOMIC DNA]</scope>
    <source>
        <strain evidence="2 3">KHI28</strain>
    </source>
</reference>
<feature type="compositionally biased region" description="Polar residues" evidence="1">
    <location>
        <begin position="68"/>
        <end position="92"/>
    </location>
</feature>
<evidence type="ECO:0000313" key="2">
    <source>
        <dbReference type="EMBL" id="QEC80159.1"/>
    </source>
</evidence>
<feature type="compositionally biased region" description="Polar residues" evidence="1">
    <location>
        <begin position="1"/>
        <end position="29"/>
    </location>
</feature>
<dbReference type="OrthoDB" id="798021at2"/>
<organism evidence="2 3">
    <name type="scientific">Mucilaginibacter ginsenosidivorax</name>
    <dbReference type="NCBI Taxonomy" id="862126"/>
    <lineage>
        <taxon>Bacteria</taxon>
        <taxon>Pseudomonadati</taxon>
        <taxon>Bacteroidota</taxon>
        <taxon>Sphingobacteriia</taxon>
        <taxon>Sphingobacteriales</taxon>
        <taxon>Sphingobacteriaceae</taxon>
        <taxon>Mucilaginibacter</taxon>
    </lineage>
</organism>
<protein>
    <submittedName>
        <fullName evidence="2">Uncharacterized protein</fullName>
    </submittedName>
</protein>
<dbReference type="Proteomes" id="UP000321362">
    <property type="component" value="Chromosome"/>
</dbReference>
<feature type="compositionally biased region" description="Basic and acidic residues" evidence="1">
    <location>
        <begin position="122"/>
        <end position="131"/>
    </location>
</feature>
<name>A0A5B8W9B4_9SPHI</name>